<feature type="transmembrane region" description="Helical" evidence="1">
    <location>
        <begin position="60"/>
        <end position="85"/>
    </location>
</feature>
<feature type="transmembrane region" description="Helical" evidence="1">
    <location>
        <begin position="97"/>
        <end position="120"/>
    </location>
</feature>
<dbReference type="Proteomes" id="UP000623467">
    <property type="component" value="Unassembled WGS sequence"/>
</dbReference>
<comment type="caution">
    <text evidence="3">The sequence shown here is derived from an EMBL/GenBank/DDBJ whole genome shotgun (WGS) entry which is preliminary data.</text>
</comment>
<dbReference type="PANTHER" id="PTHR40465:SF1">
    <property type="entry name" value="DUF6534 DOMAIN-CONTAINING PROTEIN"/>
    <property type="match status" value="1"/>
</dbReference>
<keyword evidence="1" id="KW-1133">Transmembrane helix</keyword>
<feature type="transmembrane region" description="Helical" evidence="1">
    <location>
        <begin position="172"/>
        <end position="192"/>
    </location>
</feature>
<feature type="domain" description="DUF6534" evidence="2">
    <location>
        <begin position="221"/>
        <end position="310"/>
    </location>
</feature>
<proteinExistence type="predicted"/>
<keyword evidence="4" id="KW-1185">Reference proteome</keyword>
<keyword evidence="1" id="KW-0812">Transmembrane</keyword>
<feature type="transmembrane region" description="Helical" evidence="1">
    <location>
        <begin position="285"/>
        <end position="304"/>
    </location>
</feature>
<feature type="transmembrane region" description="Helical" evidence="1">
    <location>
        <begin position="212"/>
        <end position="235"/>
    </location>
</feature>
<evidence type="ECO:0000313" key="3">
    <source>
        <dbReference type="EMBL" id="KAF7341060.1"/>
    </source>
</evidence>
<evidence type="ECO:0000256" key="1">
    <source>
        <dbReference type="SAM" id="Phobius"/>
    </source>
</evidence>
<reference evidence="3" key="1">
    <citation type="submission" date="2020-05" db="EMBL/GenBank/DDBJ databases">
        <title>Mycena genomes resolve the evolution of fungal bioluminescence.</title>
        <authorList>
            <person name="Tsai I.J."/>
        </authorList>
    </citation>
    <scope>NUCLEOTIDE SEQUENCE</scope>
    <source>
        <strain evidence="3">160909Yilan</strain>
    </source>
</reference>
<organism evidence="3 4">
    <name type="scientific">Mycena sanguinolenta</name>
    <dbReference type="NCBI Taxonomy" id="230812"/>
    <lineage>
        <taxon>Eukaryota</taxon>
        <taxon>Fungi</taxon>
        <taxon>Dikarya</taxon>
        <taxon>Basidiomycota</taxon>
        <taxon>Agaricomycotina</taxon>
        <taxon>Agaricomycetes</taxon>
        <taxon>Agaricomycetidae</taxon>
        <taxon>Agaricales</taxon>
        <taxon>Marasmiineae</taxon>
        <taxon>Mycenaceae</taxon>
        <taxon>Mycena</taxon>
    </lineage>
</organism>
<keyword evidence="1" id="KW-0472">Membrane</keyword>
<accession>A0A8H6XIN9</accession>
<protein>
    <recommendedName>
        <fullName evidence="2">DUF6534 domain-containing protein</fullName>
    </recommendedName>
</protein>
<dbReference type="Pfam" id="PF20152">
    <property type="entry name" value="DUF6534"/>
    <property type="match status" value="1"/>
</dbReference>
<evidence type="ECO:0000313" key="4">
    <source>
        <dbReference type="Proteomes" id="UP000623467"/>
    </source>
</evidence>
<dbReference type="AlphaFoldDB" id="A0A8H6XIN9"/>
<gene>
    <name evidence="3" type="ORF">MSAN_02092100</name>
</gene>
<dbReference type="InterPro" id="IPR045339">
    <property type="entry name" value="DUF6534"/>
</dbReference>
<evidence type="ECO:0000259" key="2">
    <source>
        <dbReference type="Pfam" id="PF20152"/>
    </source>
</evidence>
<dbReference type="EMBL" id="JACAZH010000028">
    <property type="protein sequence ID" value="KAF7341060.1"/>
    <property type="molecule type" value="Genomic_DNA"/>
</dbReference>
<name>A0A8H6XIN9_9AGAR</name>
<sequence>MLRSNRDRMQFPAIHLLPQLVGNLVLKPEISCNSVTPVYDFAPVMSAVPESLELNLQSTYGALLIGCFFSVAVWGVSLVQTILYFMMYENDSWKLKFMILFLIAVDTANEILLLRSVWPALILHWGRADILVKSEGTIELIHHVWVAALVAAAVQSYYTWRIYTFSGQKRLVPFLLIPLISWQILGLGPYNFLVFGHATVSAGKQTRQLTAVAISIRATGAATDIFIAGAMIYLLNQPYAHIPSMSSKTRKLLSRIIILSINSGAWTAILAVLDFIFIVAFPVDFTFCIVELPLCSVYLSTLLLNLNVRKFIDPVETTIGLTDITWTGNARSESGETIPPQGLSAGPVYSSQADSGLSTLQKLTRTLPEDIHMSKSVV</sequence>
<feature type="transmembrane region" description="Helical" evidence="1">
    <location>
        <begin position="256"/>
        <end position="279"/>
    </location>
</feature>
<dbReference type="PANTHER" id="PTHR40465">
    <property type="entry name" value="CHROMOSOME 1, WHOLE GENOME SHOTGUN SEQUENCE"/>
    <property type="match status" value="1"/>
</dbReference>
<dbReference type="OrthoDB" id="3161836at2759"/>